<keyword evidence="16 18" id="KW-0539">Nucleus</keyword>
<dbReference type="Gene3D" id="1.10.10.10">
    <property type="entry name" value="Winged helix-like DNA-binding domain superfamily/Winged helix DNA-binding domain"/>
    <property type="match status" value="1"/>
</dbReference>
<keyword evidence="9 18" id="KW-0227">DNA damage</keyword>
<feature type="compositionally biased region" description="Low complexity" evidence="19">
    <location>
        <begin position="228"/>
        <end position="248"/>
    </location>
</feature>
<keyword evidence="8 18" id="KW-0479">Metal-binding</keyword>
<evidence type="ECO:0000256" key="8">
    <source>
        <dbReference type="ARBA" id="ARBA00022723"/>
    </source>
</evidence>
<evidence type="ECO:0000256" key="10">
    <source>
        <dbReference type="ARBA" id="ARBA00022771"/>
    </source>
</evidence>
<comment type="similarity">
    <text evidence="4 18">Belongs to the NSE1 family.</text>
</comment>
<evidence type="ECO:0000259" key="20">
    <source>
        <dbReference type="PROSITE" id="PS50089"/>
    </source>
</evidence>
<dbReference type="Gene3D" id="3.30.40.10">
    <property type="entry name" value="Zinc/RING finger domain, C3HC4 (zinc finger)"/>
    <property type="match status" value="1"/>
</dbReference>
<evidence type="ECO:0000256" key="6">
    <source>
        <dbReference type="ARBA" id="ARBA00019422"/>
    </source>
</evidence>
<comment type="subunit">
    <text evidence="18">Component of the Smc5-Smc6 complex.</text>
</comment>
<evidence type="ECO:0000256" key="5">
    <source>
        <dbReference type="ARBA" id="ARBA00012483"/>
    </source>
</evidence>
<keyword evidence="22" id="KW-1185">Reference proteome</keyword>
<dbReference type="GO" id="GO:0000781">
    <property type="term" value="C:chromosome, telomeric region"/>
    <property type="evidence" value="ECO:0007669"/>
    <property type="project" value="UniProtKB-SubCell"/>
</dbReference>
<dbReference type="PANTHER" id="PTHR20973">
    <property type="entry name" value="NON-SMC ELEMENT 1-RELATED"/>
    <property type="match status" value="1"/>
</dbReference>
<proteinExistence type="inferred from homology"/>
<keyword evidence="14 18" id="KW-0233">DNA recombination</keyword>
<evidence type="ECO:0000256" key="16">
    <source>
        <dbReference type="ARBA" id="ARBA00023242"/>
    </source>
</evidence>
<keyword evidence="15 18" id="KW-0234">DNA repair</keyword>
<keyword evidence="10 17" id="KW-0863">Zinc-finger</keyword>
<evidence type="ECO:0000256" key="1">
    <source>
        <dbReference type="ARBA" id="ARBA00000900"/>
    </source>
</evidence>
<reference evidence="21" key="1">
    <citation type="submission" date="2021-11" db="EMBL/GenBank/DDBJ databases">
        <authorList>
            <person name="Schell T."/>
        </authorList>
    </citation>
    <scope>NUCLEOTIDE SEQUENCE</scope>
    <source>
        <strain evidence="21">M5</strain>
    </source>
</reference>
<evidence type="ECO:0000256" key="12">
    <source>
        <dbReference type="ARBA" id="ARBA00022833"/>
    </source>
</evidence>
<gene>
    <name evidence="21" type="ORF">DGAL_LOCUS218</name>
</gene>
<dbReference type="Proteomes" id="UP000789390">
    <property type="component" value="Unassembled WGS sequence"/>
</dbReference>
<evidence type="ECO:0000256" key="14">
    <source>
        <dbReference type="ARBA" id="ARBA00023172"/>
    </source>
</evidence>
<evidence type="ECO:0000256" key="11">
    <source>
        <dbReference type="ARBA" id="ARBA00022786"/>
    </source>
</evidence>
<dbReference type="Gene3D" id="3.90.1150.220">
    <property type="match status" value="1"/>
</dbReference>
<evidence type="ECO:0000256" key="15">
    <source>
        <dbReference type="ARBA" id="ARBA00023204"/>
    </source>
</evidence>
<evidence type="ECO:0000256" key="18">
    <source>
        <dbReference type="RuleBase" id="RU368018"/>
    </source>
</evidence>
<keyword evidence="7 18" id="KW-0808">Transferase</keyword>
<evidence type="ECO:0000256" key="7">
    <source>
        <dbReference type="ARBA" id="ARBA00022679"/>
    </source>
</evidence>
<dbReference type="PANTHER" id="PTHR20973:SF0">
    <property type="entry name" value="NON-STRUCTURAL MAINTENANCE OF CHROMOSOMES ELEMENT 1 HOMOLOG"/>
    <property type="match status" value="1"/>
</dbReference>
<keyword evidence="11 18" id="KW-0833">Ubl conjugation pathway</keyword>
<comment type="caution">
    <text evidence="21">The sequence shown here is derived from an EMBL/GenBank/DDBJ whole genome shotgun (WGS) entry which is preliminary data.</text>
</comment>
<feature type="domain" description="RING-type" evidence="20">
    <location>
        <begin position="176"/>
        <end position="214"/>
    </location>
</feature>
<dbReference type="EC" id="2.3.2.27" evidence="5 18"/>
<evidence type="ECO:0000313" key="21">
    <source>
        <dbReference type="EMBL" id="CAH0098171.1"/>
    </source>
</evidence>
<evidence type="ECO:0000256" key="2">
    <source>
        <dbReference type="ARBA" id="ARBA00004123"/>
    </source>
</evidence>
<dbReference type="GO" id="GO:0030915">
    <property type="term" value="C:Smc5-Smc6 complex"/>
    <property type="evidence" value="ECO:0007669"/>
    <property type="project" value="UniProtKB-UniRule"/>
</dbReference>
<dbReference type="InterPro" id="IPR036388">
    <property type="entry name" value="WH-like_DNA-bd_sf"/>
</dbReference>
<keyword evidence="13" id="KW-0779">Telomere</keyword>
<dbReference type="Pfam" id="PF07574">
    <property type="entry name" value="SMC_Nse1"/>
    <property type="match status" value="1"/>
</dbReference>
<dbReference type="GO" id="GO:0000724">
    <property type="term" value="P:double-strand break repair via homologous recombination"/>
    <property type="evidence" value="ECO:0007669"/>
    <property type="project" value="TreeGrafter"/>
</dbReference>
<dbReference type="FunFam" id="1.10.10.10:FF:000270">
    <property type="entry name" value="Non-structural maintenance of chromosomes element 1 homolog"/>
    <property type="match status" value="1"/>
</dbReference>
<evidence type="ECO:0000256" key="13">
    <source>
        <dbReference type="ARBA" id="ARBA00022895"/>
    </source>
</evidence>
<dbReference type="EMBL" id="CAKKLH010000001">
    <property type="protein sequence ID" value="CAH0098171.1"/>
    <property type="molecule type" value="Genomic_DNA"/>
</dbReference>
<evidence type="ECO:0000256" key="4">
    <source>
        <dbReference type="ARBA" id="ARBA00010258"/>
    </source>
</evidence>
<evidence type="ECO:0000256" key="9">
    <source>
        <dbReference type="ARBA" id="ARBA00022763"/>
    </source>
</evidence>
<dbReference type="OrthoDB" id="185455at2759"/>
<sequence>MADEQQKQVLQYLLYKSLISIKDLENVYATVYERQGRGDEIRNLVKSLNDLLKPAQLAVKSRLCEDSNEEYFALINLIESEAAKHTLEFSAPELDLFKWILKEIVSTETGSVSSTDCINHSANIPKLSKTDAQKALDKFFAAQWLKEREGEVSFTVRTLLELEPMLKKLDDDLEDCRVCNKLAVKRVVCPEESCGAKFHRYCISRLKLKCPNCNRKWASLDDENNLSQTSASQNLSQTQSQTPSTSSSEAPRRQNGGVRRGRSRLESDDSD</sequence>
<evidence type="ECO:0000256" key="19">
    <source>
        <dbReference type="SAM" id="MobiDB-lite"/>
    </source>
</evidence>
<evidence type="ECO:0000256" key="3">
    <source>
        <dbReference type="ARBA" id="ARBA00004574"/>
    </source>
</evidence>
<dbReference type="InterPro" id="IPR014857">
    <property type="entry name" value="Nse1_RING_C4HC3-type"/>
</dbReference>
<keyword evidence="13" id="KW-0158">Chromosome</keyword>
<dbReference type="GO" id="GO:0061630">
    <property type="term" value="F:ubiquitin protein ligase activity"/>
    <property type="evidence" value="ECO:0007669"/>
    <property type="project" value="UniProtKB-EC"/>
</dbReference>
<dbReference type="InterPro" id="IPR011513">
    <property type="entry name" value="Nse1"/>
</dbReference>
<name>A0A8J2RA90_9CRUS</name>
<dbReference type="InterPro" id="IPR013083">
    <property type="entry name" value="Znf_RING/FYVE/PHD"/>
</dbReference>
<comment type="catalytic activity">
    <reaction evidence="1 18">
        <text>S-ubiquitinyl-[E2 ubiquitin-conjugating enzyme]-L-cysteine + [acceptor protein]-L-lysine = [E2 ubiquitin-conjugating enzyme]-L-cysteine + N(6)-ubiquitinyl-[acceptor protein]-L-lysine.</text>
        <dbReference type="EC" id="2.3.2.27"/>
    </reaction>
</comment>
<dbReference type="InterPro" id="IPR001841">
    <property type="entry name" value="Znf_RING"/>
</dbReference>
<dbReference type="GO" id="GO:0005634">
    <property type="term" value="C:nucleus"/>
    <property type="evidence" value="ECO:0007669"/>
    <property type="project" value="UniProtKB-SubCell"/>
</dbReference>
<dbReference type="GO" id="GO:0008270">
    <property type="term" value="F:zinc ion binding"/>
    <property type="evidence" value="ECO:0007669"/>
    <property type="project" value="UniProtKB-KW"/>
</dbReference>
<feature type="region of interest" description="Disordered" evidence="19">
    <location>
        <begin position="228"/>
        <end position="271"/>
    </location>
</feature>
<evidence type="ECO:0000313" key="22">
    <source>
        <dbReference type="Proteomes" id="UP000789390"/>
    </source>
</evidence>
<protein>
    <recommendedName>
        <fullName evidence="6 18">Non-structural maintenance of chromosomes element 1 homolog</fullName>
        <ecNumber evidence="5 18">2.3.2.27</ecNumber>
    </recommendedName>
</protein>
<dbReference type="SUPFAM" id="SSF57850">
    <property type="entry name" value="RING/U-box"/>
    <property type="match status" value="1"/>
</dbReference>
<keyword evidence="12 18" id="KW-0862">Zinc</keyword>
<organism evidence="21 22">
    <name type="scientific">Daphnia galeata</name>
    <dbReference type="NCBI Taxonomy" id="27404"/>
    <lineage>
        <taxon>Eukaryota</taxon>
        <taxon>Metazoa</taxon>
        <taxon>Ecdysozoa</taxon>
        <taxon>Arthropoda</taxon>
        <taxon>Crustacea</taxon>
        <taxon>Branchiopoda</taxon>
        <taxon>Diplostraca</taxon>
        <taxon>Cladocera</taxon>
        <taxon>Anomopoda</taxon>
        <taxon>Daphniidae</taxon>
        <taxon>Daphnia</taxon>
    </lineage>
</organism>
<dbReference type="CDD" id="cd16493">
    <property type="entry name" value="RING-CH-C4HC3_NSE1"/>
    <property type="match status" value="1"/>
</dbReference>
<accession>A0A8J2RA90</accession>
<comment type="subcellular location">
    <subcellularLocation>
        <location evidence="3">Chromosome</location>
        <location evidence="3">Telomere</location>
    </subcellularLocation>
    <subcellularLocation>
        <location evidence="2 18">Nucleus</location>
    </subcellularLocation>
</comment>
<dbReference type="PROSITE" id="PS50089">
    <property type="entry name" value="ZF_RING_2"/>
    <property type="match status" value="1"/>
</dbReference>
<evidence type="ECO:0000256" key="17">
    <source>
        <dbReference type="PROSITE-ProRule" id="PRU00175"/>
    </source>
</evidence>
<dbReference type="AlphaFoldDB" id="A0A8J2RA90"/>